<comment type="caution">
    <text evidence="1">The sequence shown here is derived from an EMBL/GenBank/DDBJ whole genome shotgun (WGS) entry which is preliminary data.</text>
</comment>
<sequence>MDIEEAPREDLGPRSEYGRQAVPDADDAFGQTPFEEGNGEYTQTTTVTTFATAAAGFAQGQSSDIRLSDDAEALVANGWHDDTEEDWMVLYRAWLNERNAPELLQYMGVSIENVLEQISFQQNVIDELRQSGDPKHSYKIIILLTDLERIRYILRSYLRTRLKKIEAHTKYYLENPIYRDRMSSQELNFAKRHNKLLDSHYQASCLSALPSHLRSIGNDGEETPAGISMVSKPNLDSAVFCRVKEEIGDYQFGDELIYMSKNSIFITRYAIIRHLLEDGRVELI</sequence>
<keyword evidence="2" id="KW-1185">Reference proteome</keyword>
<organism evidence="1 2">
    <name type="scientific">Spiromyces aspiralis</name>
    <dbReference type="NCBI Taxonomy" id="68401"/>
    <lineage>
        <taxon>Eukaryota</taxon>
        <taxon>Fungi</taxon>
        <taxon>Fungi incertae sedis</taxon>
        <taxon>Zoopagomycota</taxon>
        <taxon>Kickxellomycotina</taxon>
        <taxon>Kickxellomycetes</taxon>
        <taxon>Kickxellales</taxon>
        <taxon>Kickxellaceae</taxon>
        <taxon>Spiromyces</taxon>
    </lineage>
</organism>
<evidence type="ECO:0000313" key="2">
    <source>
        <dbReference type="Proteomes" id="UP001145114"/>
    </source>
</evidence>
<reference evidence="1" key="1">
    <citation type="submission" date="2022-06" db="EMBL/GenBank/DDBJ databases">
        <title>Phylogenomic reconstructions and comparative analyses of Kickxellomycotina fungi.</title>
        <authorList>
            <person name="Reynolds N.K."/>
            <person name="Stajich J.E."/>
            <person name="Barry K."/>
            <person name="Grigoriev I.V."/>
            <person name="Crous P."/>
            <person name="Smith M.E."/>
        </authorList>
    </citation>
    <scope>NUCLEOTIDE SEQUENCE</scope>
    <source>
        <strain evidence="1">RSA 2271</strain>
    </source>
</reference>
<dbReference type="Proteomes" id="UP001145114">
    <property type="component" value="Unassembled WGS sequence"/>
</dbReference>
<gene>
    <name evidence="1" type="primary">SLD5</name>
    <name evidence="1" type="ORF">EV182_004323</name>
</gene>
<dbReference type="EMBL" id="JAMZIH010006443">
    <property type="protein sequence ID" value="KAJ1673915.1"/>
    <property type="molecule type" value="Genomic_DNA"/>
</dbReference>
<protein>
    <submittedName>
        <fullName evidence="1">GINS complex subunit</fullName>
    </submittedName>
</protein>
<evidence type="ECO:0000313" key="1">
    <source>
        <dbReference type="EMBL" id="KAJ1673915.1"/>
    </source>
</evidence>
<proteinExistence type="predicted"/>
<name>A0ACC1HEX0_9FUNG</name>
<accession>A0ACC1HEX0</accession>